<feature type="region of interest" description="Disordered" evidence="1">
    <location>
        <begin position="56"/>
        <end position="103"/>
    </location>
</feature>
<reference evidence="2" key="1">
    <citation type="submission" date="2010-03" db="EMBL/GenBank/DDBJ databases">
        <title>Annotation of Blastomyces dermatitidis strain ATCC 18188.</title>
        <authorList>
            <consortium name="The Broad Institute Genome Sequencing Platform"/>
            <consortium name="Broad Institute Genome Sequencing Center for Infectious Disease."/>
            <person name="Cuomo C."/>
            <person name="Klein B."/>
            <person name="Sullivan T."/>
            <person name="Heitman J."/>
            <person name="Young S."/>
            <person name="Zeng Q."/>
            <person name="Gargeya S."/>
            <person name="Alvarado L."/>
            <person name="Berlin A.M."/>
            <person name="Chapman S.B."/>
            <person name="Chen Z."/>
            <person name="Freedman E."/>
            <person name="Gellesch M."/>
            <person name="Goldberg J."/>
            <person name="Griggs A."/>
            <person name="Gujja S."/>
            <person name="Heilman E."/>
            <person name="Heiman D."/>
            <person name="Howarth C."/>
            <person name="Mehta T."/>
            <person name="Neiman D."/>
            <person name="Pearson M."/>
            <person name="Roberts A."/>
            <person name="Saif S."/>
            <person name="Shea T."/>
            <person name="Shenoy N."/>
            <person name="Sisk P."/>
            <person name="Stolte C."/>
            <person name="Sykes S."/>
            <person name="White J."/>
            <person name="Yandava C."/>
            <person name="Haas B."/>
            <person name="Nusbaum C."/>
            <person name="Birren B."/>
        </authorList>
    </citation>
    <scope>NUCLEOTIDE SEQUENCE [LARGE SCALE GENOMIC DNA]</scope>
    <source>
        <strain evidence="2">ATCC 18188</strain>
    </source>
</reference>
<organism evidence="2">
    <name type="scientific">Ajellomyces dermatitidis (strain ATCC 18188 / CBS 674.68)</name>
    <name type="common">Blastomyces dermatitidis</name>
    <dbReference type="NCBI Taxonomy" id="653446"/>
    <lineage>
        <taxon>Eukaryota</taxon>
        <taxon>Fungi</taxon>
        <taxon>Dikarya</taxon>
        <taxon>Ascomycota</taxon>
        <taxon>Pezizomycotina</taxon>
        <taxon>Eurotiomycetes</taxon>
        <taxon>Eurotiomycetidae</taxon>
        <taxon>Onygenales</taxon>
        <taxon>Ajellomycetaceae</taxon>
        <taxon>Blastomyces</taxon>
    </lineage>
</organism>
<dbReference type="AlphaFoldDB" id="F2T6C5"/>
<evidence type="ECO:0000256" key="1">
    <source>
        <dbReference type="SAM" id="MobiDB-lite"/>
    </source>
</evidence>
<evidence type="ECO:0000313" key="2">
    <source>
        <dbReference type="EMBL" id="EGE78739.2"/>
    </source>
</evidence>
<dbReference type="Proteomes" id="UP000007802">
    <property type="component" value="Unassembled WGS sequence"/>
</dbReference>
<accession>F2T6C5</accession>
<proteinExistence type="predicted"/>
<gene>
    <name evidence="2" type="ORF">BDDG_01676</name>
</gene>
<dbReference type="HOGENOM" id="CLU_2170374_0_0_1"/>
<sequence>MNTIYGRGQCFVGEQQQQQQQAGGWSAVISLPVAAGLSPKPWAWLVAAGYRETQRRIGASPGCPGVPLPRCGPDAAPMMPLTSSLQPSKPPTPGQKNRPLPDL</sequence>
<name>F2T6C5_AJEDA</name>
<protein>
    <submittedName>
        <fullName evidence="2">Uncharacterized protein</fullName>
    </submittedName>
</protein>
<dbReference type="EMBL" id="GG749411">
    <property type="protein sequence ID" value="EGE78739.2"/>
    <property type="molecule type" value="Genomic_DNA"/>
</dbReference>